<dbReference type="InterPro" id="IPR011990">
    <property type="entry name" value="TPR-like_helical_dom_sf"/>
</dbReference>
<dbReference type="Proteomes" id="UP000295278">
    <property type="component" value="Unassembled WGS sequence"/>
</dbReference>
<reference evidence="7 8" key="1">
    <citation type="submission" date="2019-03" db="EMBL/GenBank/DDBJ databases">
        <title>Flavobacterium AT-3-2 sp. nov., isolated from arctic soil.</title>
        <authorList>
            <person name="Chaudhary D.K."/>
        </authorList>
    </citation>
    <scope>NUCLEOTIDE SEQUENCE [LARGE SCALE GENOMIC DNA]</scope>
    <source>
        <strain evidence="7 8">AT-3-2</strain>
    </source>
</reference>
<dbReference type="PROSITE" id="PS51257">
    <property type="entry name" value="PROKAR_LIPOPROTEIN"/>
    <property type="match status" value="1"/>
</dbReference>
<dbReference type="Gene3D" id="1.25.40.10">
    <property type="entry name" value="Tetratricopeptide repeat domain"/>
    <property type="match status" value="2"/>
</dbReference>
<accession>A0A4R5ARG5</accession>
<dbReference type="Pfam" id="PF02518">
    <property type="entry name" value="HATPase_c"/>
    <property type="match status" value="1"/>
</dbReference>
<dbReference type="InterPro" id="IPR036890">
    <property type="entry name" value="HATPase_C_sf"/>
</dbReference>
<keyword evidence="4" id="KW-0802">TPR repeat</keyword>
<dbReference type="EMBL" id="SMFM01000006">
    <property type="protein sequence ID" value="TDD75303.1"/>
    <property type="molecule type" value="Genomic_DNA"/>
</dbReference>
<dbReference type="GO" id="GO:0005524">
    <property type="term" value="F:ATP binding"/>
    <property type="evidence" value="ECO:0007669"/>
    <property type="project" value="UniProtKB-KW"/>
</dbReference>
<evidence type="ECO:0000256" key="2">
    <source>
        <dbReference type="ARBA" id="ARBA00022777"/>
    </source>
</evidence>
<keyword evidence="2" id="KW-0418">Kinase</keyword>
<evidence type="ECO:0000256" key="4">
    <source>
        <dbReference type="PROSITE-ProRule" id="PRU00339"/>
    </source>
</evidence>
<dbReference type="SUPFAM" id="SSF55874">
    <property type="entry name" value="ATPase domain of HSP90 chaperone/DNA topoisomerase II/histidine kinase"/>
    <property type="match status" value="1"/>
</dbReference>
<dbReference type="Gene3D" id="3.30.565.10">
    <property type="entry name" value="Histidine kinase-like ATPase, C-terminal domain"/>
    <property type="match status" value="1"/>
</dbReference>
<comment type="caution">
    <text evidence="7">The sequence shown here is derived from an EMBL/GenBank/DDBJ whole genome shotgun (WGS) entry which is preliminary data.</text>
</comment>
<gene>
    <name evidence="7" type="ORF">E0F89_13105</name>
</gene>
<dbReference type="PANTHER" id="PTHR24421">
    <property type="entry name" value="NITRATE/NITRITE SENSOR PROTEIN NARX-RELATED"/>
    <property type="match status" value="1"/>
</dbReference>
<name>A0A4R5ARG5_9FLAO</name>
<evidence type="ECO:0000256" key="3">
    <source>
        <dbReference type="ARBA" id="ARBA00023012"/>
    </source>
</evidence>
<protein>
    <submittedName>
        <fullName evidence="7">ATP-binding protein</fullName>
    </submittedName>
</protein>
<dbReference type="PANTHER" id="PTHR24421:SF60">
    <property type="entry name" value="SENSOR HISTIDINE KINASE COMP"/>
    <property type="match status" value="1"/>
</dbReference>
<dbReference type="GO" id="GO:0016301">
    <property type="term" value="F:kinase activity"/>
    <property type="evidence" value="ECO:0007669"/>
    <property type="project" value="UniProtKB-KW"/>
</dbReference>
<dbReference type="InterPro" id="IPR003594">
    <property type="entry name" value="HATPase_dom"/>
</dbReference>
<proteinExistence type="predicted"/>
<dbReference type="GO" id="GO:0000160">
    <property type="term" value="P:phosphorelay signal transduction system"/>
    <property type="evidence" value="ECO:0007669"/>
    <property type="project" value="UniProtKB-KW"/>
</dbReference>
<sequence>MIFRKLHFLIYILLCTMLFVTQSCDKIKQKNPHEKQDLTEINRLIDIGHQHYENEKFDSSYYYFNKAKYTAEIKKDTSRIIHTLSWMAQIQRNQGDYAGSETTSIEAFPLIANSNKFQYGETNIYIGLGYNYLLTNENDQAIYYFKKAINSKTDEEVKSDIINNISLALTEKGDFQKAIQILLPLTLKKEVKNNPQSFARVIDNLGYTYDKIGNSKAIFYLNKGLKTREQIKDNRGLLSSYYNISEHYKTRNPNLSLKYALLAYQKATKVNSVDDRLQSLKAIIHNTSGNELKKYSLAYLHINDSITKVRQKAKNQFAKIKYDSTLEKEENLKLKTQKILQDEEQRTRNLFLYFVVAIIILISILLSNFLIAKNKREKIKASYTTEIRISKKLHDELANDVYQTMAFAETQDLAKNENKEILLSNLDGIYSRTRDISRENSTIETGIQFIPNLKEMMSGFNTEKVNVLTNGMDKIHWKDLDNNKKIIVYRVIQELLVNMKKHSKCSLVVITFKKDKNKLQIDYTDNGIGTVNNQLNSKNGLLNMENRIRAAKGSITFDTKSDKGFRVGIIFPIES</sequence>
<evidence type="ECO:0000259" key="6">
    <source>
        <dbReference type="Pfam" id="PF02518"/>
    </source>
</evidence>
<evidence type="ECO:0000256" key="1">
    <source>
        <dbReference type="ARBA" id="ARBA00022679"/>
    </source>
</evidence>
<dbReference type="AlphaFoldDB" id="A0A4R5ARG5"/>
<evidence type="ECO:0000256" key="5">
    <source>
        <dbReference type="SAM" id="Phobius"/>
    </source>
</evidence>
<dbReference type="InterPro" id="IPR019734">
    <property type="entry name" value="TPR_rpt"/>
</dbReference>
<keyword evidence="1" id="KW-0808">Transferase</keyword>
<keyword evidence="7" id="KW-0067">ATP-binding</keyword>
<dbReference type="CDD" id="cd16917">
    <property type="entry name" value="HATPase_UhpB-NarQ-NarX-like"/>
    <property type="match status" value="1"/>
</dbReference>
<feature type="domain" description="Histidine kinase/HSP90-like ATPase" evidence="6">
    <location>
        <begin position="486"/>
        <end position="573"/>
    </location>
</feature>
<keyword evidence="3" id="KW-0902">Two-component regulatory system</keyword>
<feature type="repeat" description="TPR" evidence="4">
    <location>
        <begin position="122"/>
        <end position="155"/>
    </location>
</feature>
<keyword evidence="8" id="KW-1185">Reference proteome</keyword>
<keyword evidence="5" id="KW-1133">Transmembrane helix</keyword>
<evidence type="ECO:0000313" key="8">
    <source>
        <dbReference type="Proteomes" id="UP000295278"/>
    </source>
</evidence>
<dbReference type="PROSITE" id="PS50005">
    <property type="entry name" value="TPR"/>
    <property type="match status" value="1"/>
</dbReference>
<evidence type="ECO:0000313" key="7">
    <source>
        <dbReference type="EMBL" id="TDD75303.1"/>
    </source>
</evidence>
<keyword evidence="5" id="KW-0812">Transmembrane</keyword>
<organism evidence="7 8">
    <name type="scientific">Flavobacterium caseinilyticum</name>
    <dbReference type="NCBI Taxonomy" id="2541732"/>
    <lineage>
        <taxon>Bacteria</taxon>
        <taxon>Pseudomonadati</taxon>
        <taxon>Bacteroidota</taxon>
        <taxon>Flavobacteriia</taxon>
        <taxon>Flavobacteriales</taxon>
        <taxon>Flavobacteriaceae</taxon>
        <taxon>Flavobacterium</taxon>
    </lineage>
</organism>
<dbReference type="RefSeq" id="WP_131910221.1">
    <property type="nucleotide sequence ID" value="NZ_SMFM01000006.1"/>
</dbReference>
<keyword evidence="7" id="KW-0547">Nucleotide-binding</keyword>
<dbReference type="OrthoDB" id="943406at2"/>
<dbReference type="InterPro" id="IPR050482">
    <property type="entry name" value="Sensor_HK_TwoCompSys"/>
</dbReference>
<dbReference type="SUPFAM" id="SSF48452">
    <property type="entry name" value="TPR-like"/>
    <property type="match status" value="1"/>
</dbReference>
<keyword evidence="5" id="KW-0472">Membrane</keyword>
<feature type="transmembrane region" description="Helical" evidence="5">
    <location>
        <begin position="350"/>
        <end position="371"/>
    </location>
</feature>